<dbReference type="EMBL" id="JACOPK010000005">
    <property type="protein sequence ID" value="MBC5695752.1"/>
    <property type="molecule type" value="Genomic_DNA"/>
</dbReference>
<accession>A0ABR7GN61</accession>
<comment type="caution">
    <text evidence="1">The sequence shown here is derived from an EMBL/GenBank/DDBJ whole genome shotgun (WGS) entry which is preliminary data.</text>
</comment>
<proteinExistence type="predicted"/>
<organism evidence="1 2">
    <name type="scientific">Agathobaculum hominis</name>
    <dbReference type="NCBI Taxonomy" id="2763014"/>
    <lineage>
        <taxon>Bacteria</taxon>
        <taxon>Bacillati</taxon>
        <taxon>Bacillota</taxon>
        <taxon>Clostridia</taxon>
        <taxon>Eubacteriales</taxon>
        <taxon>Butyricicoccaceae</taxon>
        <taxon>Agathobaculum</taxon>
    </lineage>
</organism>
<dbReference type="RefSeq" id="WP_186969959.1">
    <property type="nucleotide sequence ID" value="NZ_JACOPK010000005.1"/>
</dbReference>
<reference evidence="1 2" key="1">
    <citation type="submission" date="2020-08" db="EMBL/GenBank/DDBJ databases">
        <title>Genome public.</title>
        <authorList>
            <person name="Liu C."/>
            <person name="Sun Q."/>
        </authorList>
    </citation>
    <scope>NUCLEOTIDE SEQUENCE [LARGE SCALE GENOMIC DNA]</scope>
    <source>
        <strain evidence="1 2">M2</strain>
    </source>
</reference>
<evidence type="ECO:0000313" key="1">
    <source>
        <dbReference type="EMBL" id="MBC5695752.1"/>
    </source>
</evidence>
<evidence type="ECO:0000313" key="2">
    <source>
        <dbReference type="Proteomes" id="UP000641741"/>
    </source>
</evidence>
<name>A0ABR7GN61_9FIRM</name>
<protein>
    <recommendedName>
        <fullName evidence="3">Alcohol acetyltransferase</fullName>
    </recommendedName>
</protein>
<gene>
    <name evidence="1" type="ORF">H8S02_07305</name>
</gene>
<evidence type="ECO:0008006" key="3">
    <source>
        <dbReference type="Google" id="ProtNLM"/>
    </source>
</evidence>
<sequence length="434" mass="49341">MNMMNDPRLRTDSYAKIFLYNTHETVACVPRHTIRMKDRVRPDKLREAVEQALLRFPHMMLSVERTETGFRYRTNVRPAVVLPFDGVSARYTIGSADTNGYLFLVGYHEDTIYMEYQHSISDGRGFEEFIRCVLFQYLKNCGCPVENDGTVRAMDTRWTPEESADGYEQLADREFSPEGIWKKPEAVHAPAVQWEAAAGEVVSEITFPFSQLHACAKRIGVSPLSIIAPLMMRAFDRKFGGGDKPVIAQIPVDLRPLLPSVTTRYFICFIDLPYLPEYRSLPLEEVFRRTKAFLAGQMEREQLLYRAKAAADRCDMLHKADMPLAEKMQAARKVTMDFVLEDSFLITNVGRFTMPESCRPYVLDYGAILPCAVQPFALLISSYGDTMKLSVAQRDSDMQIVGDLMSSLHEIGVEAESRSYPFVVTRYDGMACEA</sequence>
<keyword evidence="2" id="KW-1185">Reference proteome</keyword>
<dbReference type="Proteomes" id="UP000641741">
    <property type="component" value="Unassembled WGS sequence"/>
</dbReference>